<dbReference type="RefSeq" id="WP_382390480.1">
    <property type="nucleotide sequence ID" value="NZ_JBHUNA010000003.1"/>
</dbReference>
<dbReference type="PANTHER" id="PTHR30458:SF0">
    <property type="entry name" value="1,2-PHENYLACETYL-COA EPOXIDASE, SUBUNIT C"/>
    <property type="match status" value="1"/>
</dbReference>
<reference evidence="2" key="1">
    <citation type="journal article" date="2019" name="Int. J. Syst. Evol. Microbiol.">
        <title>The Global Catalogue of Microorganisms (GCM) 10K type strain sequencing project: providing services to taxonomists for standard genome sequencing and annotation.</title>
        <authorList>
            <consortium name="The Broad Institute Genomics Platform"/>
            <consortium name="The Broad Institute Genome Sequencing Center for Infectious Disease"/>
            <person name="Wu L."/>
            <person name="Ma J."/>
        </authorList>
    </citation>
    <scope>NUCLEOTIDE SEQUENCE [LARGE SCALE GENOMIC DNA]</scope>
    <source>
        <strain evidence="2">TISTR 1535</strain>
    </source>
</reference>
<dbReference type="GO" id="GO:0097266">
    <property type="term" value="F:phenylacetyl-CoA 1,2-epoxidase activity"/>
    <property type="evidence" value="ECO:0007669"/>
    <property type="project" value="UniProtKB-EC"/>
</dbReference>
<dbReference type="InterPro" id="IPR052703">
    <property type="entry name" value="Aromatic_CoA_ox/epox"/>
</dbReference>
<comment type="caution">
    <text evidence="1">The sequence shown here is derived from an EMBL/GenBank/DDBJ whole genome shotgun (WGS) entry which is preliminary data.</text>
</comment>
<dbReference type="InterPro" id="IPR007814">
    <property type="entry name" value="PaaA_PaaC"/>
</dbReference>
<dbReference type="EC" id="1.14.13.149" evidence="1"/>
<dbReference type="InterPro" id="IPR012347">
    <property type="entry name" value="Ferritin-like"/>
</dbReference>
<keyword evidence="2" id="KW-1185">Reference proteome</keyword>
<dbReference type="InterPro" id="IPR011882">
    <property type="entry name" value="PaaC"/>
</dbReference>
<proteinExistence type="predicted"/>
<keyword evidence="1" id="KW-0560">Oxidoreductase</keyword>
<dbReference type="Pfam" id="PF05138">
    <property type="entry name" value="PaaA_PaaC"/>
    <property type="match status" value="1"/>
</dbReference>
<dbReference type="PANTHER" id="PTHR30458">
    <property type="entry name" value="PHENYLACETIC ACID DEGRADATION PROTEIN PAA"/>
    <property type="match status" value="1"/>
</dbReference>
<dbReference type="EMBL" id="JBHUNA010000003">
    <property type="protein sequence ID" value="MFD2759724.1"/>
    <property type="molecule type" value="Genomic_DNA"/>
</dbReference>
<gene>
    <name evidence="1" type="primary">paaC</name>
    <name evidence="1" type="ORF">ACFSUO_01815</name>
</gene>
<dbReference type="Gene3D" id="1.20.1260.10">
    <property type="match status" value="1"/>
</dbReference>
<evidence type="ECO:0000313" key="1">
    <source>
        <dbReference type="EMBL" id="MFD2759724.1"/>
    </source>
</evidence>
<dbReference type="Proteomes" id="UP001597502">
    <property type="component" value="Unassembled WGS sequence"/>
</dbReference>
<accession>A0ABW5V544</accession>
<evidence type="ECO:0000313" key="2">
    <source>
        <dbReference type="Proteomes" id="UP001597502"/>
    </source>
</evidence>
<dbReference type="SUPFAM" id="SSF47240">
    <property type="entry name" value="Ferritin-like"/>
    <property type="match status" value="1"/>
</dbReference>
<organism evidence="1 2">
    <name type="scientific">Lentibacillus juripiscarius</name>
    <dbReference type="NCBI Taxonomy" id="257446"/>
    <lineage>
        <taxon>Bacteria</taxon>
        <taxon>Bacillati</taxon>
        <taxon>Bacillota</taxon>
        <taxon>Bacilli</taxon>
        <taxon>Bacillales</taxon>
        <taxon>Bacillaceae</taxon>
        <taxon>Lentibacillus</taxon>
    </lineage>
</organism>
<dbReference type="InterPro" id="IPR009078">
    <property type="entry name" value="Ferritin-like_SF"/>
</dbReference>
<dbReference type="NCBIfam" id="TIGR02158">
    <property type="entry name" value="PA_CoA_Oxy3"/>
    <property type="match status" value="1"/>
</dbReference>
<name>A0ABW5V544_9BACI</name>
<protein>
    <submittedName>
        <fullName evidence="1">1,2-phenylacetyl-CoA epoxidase subunit PaaC</fullName>
        <ecNumber evidence="1">1.14.13.149</ecNumber>
    </submittedName>
</protein>
<sequence length="271" mass="31067">MNVIETTKQAKQDSSYLKALTELLYQLADDDFIISYRGSEWLGLAPHIEEDVAYSSITQNTMGHAFLYYQLLEELGEGAADVLAHDRPPYERRNAAYFEKKNGDGSYKEEPYYDWALTVVRQFIYETFKQVKLKAITSSSFKPLAATAEKVLTEQTYHLAHWKLWIEQLQDSTKEAKTRIQTRVEEAWQECEDVLSLGAEAENMEQFGLISGESFLKKQWLQEVAKAIKPLPESMLDKQSGSGRLGEHTRDLNQALETLSEVYESDKSAVW</sequence>